<feature type="transmembrane region" description="Helical" evidence="5">
    <location>
        <begin position="352"/>
        <end position="375"/>
    </location>
</feature>
<dbReference type="EMBL" id="BMKX01000011">
    <property type="protein sequence ID" value="GGJ72039.1"/>
    <property type="molecule type" value="Genomic_DNA"/>
</dbReference>
<evidence type="ECO:0000313" key="7">
    <source>
        <dbReference type="EMBL" id="GGJ72039.1"/>
    </source>
</evidence>
<accession>A0ABQ2DT69</accession>
<dbReference type="Gene3D" id="1.20.1250.20">
    <property type="entry name" value="MFS general substrate transporter like domains"/>
    <property type="match status" value="2"/>
</dbReference>
<dbReference type="InterPro" id="IPR036259">
    <property type="entry name" value="MFS_trans_sf"/>
</dbReference>
<evidence type="ECO:0000259" key="6">
    <source>
        <dbReference type="PROSITE" id="PS50850"/>
    </source>
</evidence>
<feature type="transmembrane region" description="Helical" evidence="5">
    <location>
        <begin position="293"/>
        <end position="312"/>
    </location>
</feature>
<feature type="domain" description="Major facilitator superfamily (MFS) profile" evidence="6">
    <location>
        <begin position="16"/>
        <end position="407"/>
    </location>
</feature>
<organism evidence="7 8">
    <name type="scientific">Glutamicibacter ardleyensis</name>
    <dbReference type="NCBI Taxonomy" id="225894"/>
    <lineage>
        <taxon>Bacteria</taxon>
        <taxon>Bacillati</taxon>
        <taxon>Actinomycetota</taxon>
        <taxon>Actinomycetes</taxon>
        <taxon>Micrococcales</taxon>
        <taxon>Micrococcaceae</taxon>
        <taxon>Glutamicibacter</taxon>
    </lineage>
</organism>
<proteinExistence type="predicted"/>
<feature type="transmembrane region" description="Helical" evidence="5">
    <location>
        <begin position="318"/>
        <end position="340"/>
    </location>
</feature>
<evidence type="ECO:0000256" key="3">
    <source>
        <dbReference type="ARBA" id="ARBA00022989"/>
    </source>
</evidence>
<dbReference type="InterPro" id="IPR011701">
    <property type="entry name" value="MFS"/>
</dbReference>
<evidence type="ECO:0000313" key="8">
    <source>
        <dbReference type="Proteomes" id="UP000606115"/>
    </source>
</evidence>
<dbReference type="GeneID" id="303305706"/>
<reference evidence="8" key="1">
    <citation type="journal article" date="2019" name="Int. J. Syst. Evol. Microbiol.">
        <title>The Global Catalogue of Microorganisms (GCM) 10K type strain sequencing project: providing services to taxonomists for standard genome sequencing and annotation.</title>
        <authorList>
            <consortium name="The Broad Institute Genomics Platform"/>
            <consortium name="The Broad Institute Genome Sequencing Center for Infectious Disease"/>
            <person name="Wu L."/>
            <person name="Ma J."/>
        </authorList>
    </citation>
    <scope>NUCLEOTIDE SEQUENCE [LARGE SCALE GENOMIC DNA]</scope>
    <source>
        <strain evidence="8">CGMCC 1.3685</strain>
    </source>
</reference>
<protein>
    <submittedName>
        <fullName evidence="7">MFS transporter</fullName>
    </submittedName>
</protein>
<feature type="transmembrane region" description="Helical" evidence="5">
    <location>
        <begin position="111"/>
        <end position="133"/>
    </location>
</feature>
<sequence length="411" mass="41065">MEGTRARAAHGLPAAWLGIVAAGGVLSAMSAPGQTAGLSVFTDPIIADLGISRSGVSLSYLIGTLIGALALPFLGRAMDRWSLRATIAGIGLAFAGFLYALSFVVDATGLTLGFTGIRLAGQGALSLAATTLVARSITRHRGLALGLSSAIGSGGISIAPFALSGLVAGVGIQAAWRLEALAVLCIVVPTALLLRGASGRKPPVRLDAGFPDADGSGWTLAQASRTAMFWMLVAGVSVTGLLTTALAFHQISVLGAQGLGPAKAAANFLPQTISGIAATLGAGALADRIAPKYCVTFSMAAMAAALLLVPSVSPGWPAIAFGLVLGAAGGSLRGIEAAAFSRYFGTVHIGSIRGFATSIGLAATALGPILLSLARDIAGNYVGPLLVFAALPLVVGVMSVLIREPRALAAH</sequence>
<dbReference type="InterPro" id="IPR050327">
    <property type="entry name" value="Proton-linked_MCT"/>
</dbReference>
<evidence type="ECO:0000256" key="1">
    <source>
        <dbReference type="ARBA" id="ARBA00004651"/>
    </source>
</evidence>
<feature type="transmembrane region" description="Helical" evidence="5">
    <location>
        <begin position="268"/>
        <end position="286"/>
    </location>
</feature>
<feature type="transmembrane region" description="Helical" evidence="5">
    <location>
        <begin position="86"/>
        <end position="105"/>
    </location>
</feature>
<comment type="caution">
    <text evidence="7">The sequence shown here is derived from an EMBL/GenBank/DDBJ whole genome shotgun (WGS) entry which is preliminary data.</text>
</comment>
<keyword evidence="8" id="KW-1185">Reference proteome</keyword>
<dbReference type="PROSITE" id="PS50850">
    <property type="entry name" value="MFS"/>
    <property type="match status" value="1"/>
</dbReference>
<keyword evidence="3 5" id="KW-1133">Transmembrane helix</keyword>
<dbReference type="PANTHER" id="PTHR11360:SF308">
    <property type="entry name" value="BLL3089 PROTEIN"/>
    <property type="match status" value="1"/>
</dbReference>
<dbReference type="PANTHER" id="PTHR11360">
    <property type="entry name" value="MONOCARBOXYLATE TRANSPORTER"/>
    <property type="match status" value="1"/>
</dbReference>
<dbReference type="RefSeq" id="WP_229677213.1">
    <property type="nucleotide sequence ID" value="NZ_BMKX01000011.1"/>
</dbReference>
<feature type="transmembrane region" description="Helical" evidence="5">
    <location>
        <begin position="145"/>
        <end position="168"/>
    </location>
</feature>
<evidence type="ECO:0000256" key="4">
    <source>
        <dbReference type="ARBA" id="ARBA00023136"/>
    </source>
</evidence>
<dbReference type="InterPro" id="IPR020846">
    <property type="entry name" value="MFS_dom"/>
</dbReference>
<dbReference type="Pfam" id="PF07690">
    <property type="entry name" value="MFS_1"/>
    <property type="match status" value="1"/>
</dbReference>
<feature type="transmembrane region" description="Helical" evidence="5">
    <location>
        <begin position="51"/>
        <end position="74"/>
    </location>
</feature>
<feature type="transmembrane region" description="Helical" evidence="5">
    <location>
        <begin position="174"/>
        <end position="194"/>
    </location>
</feature>
<name>A0ABQ2DT69_9MICC</name>
<gene>
    <name evidence="7" type="ORF">GCM10007173_33740</name>
</gene>
<comment type="subcellular location">
    <subcellularLocation>
        <location evidence="1">Cell membrane</location>
        <topology evidence="1">Multi-pass membrane protein</topology>
    </subcellularLocation>
</comment>
<keyword evidence="2 5" id="KW-0812">Transmembrane</keyword>
<keyword evidence="4 5" id="KW-0472">Membrane</keyword>
<dbReference type="SUPFAM" id="SSF103473">
    <property type="entry name" value="MFS general substrate transporter"/>
    <property type="match status" value="1"/>
</dbReference>
<evidence type="ECO:0000256" key="2">
    <source>
        <dbReference type="ARBA" id="ARBA00022692"/>
    </source>
</evidence>
<feature type="transmembrane region" description="Helical" evidence="5">
    <location>
        <begin position="227"/>
        <end position="248"/>
    </location>
</feature>
<feature type="transmembrane region" description="Helical" evidence="5">
    <location>
        <begin position="381"/>
        <end position="402"/>
    </location>
</feature>
<dbReference type="Proteomes" id="UP000606115">
    <property type="component" value="Unassembled WGS sequence"/>
</dbReference>
<feature type="transmembrane region" description="Helical" evidence="5">
    <location>
        <begin position="12"/>
        <end position="31"/>
    </location>
</feature>
<evidence type="ECO:0000256" key="5">
    <source>
        <dbReference type="SAM" id="Phobius"/>
    </source>
</evidence>